<accession>A0ABQ6MV44</accession>
<evidence type="ECO:0000256" key="4">
    <source>
        <dbReference type="ARBA" id="ARBA00023002"/>
    </source>
</evidence>
<dbReference type="InterPro" id="IPR008333">
    <property type="entry name" value="Cbr1-like_FAD-bd_dom"/>
</dbReference>
<keyword evidence="3" id="KW-0274">FAD</keyword>
<dbReference type="PANTHER" id="PTHR19370">
    <property type="entry name" value="NADH-CYTOCHROME B5 REDUCTASE"/>
    <property type="match status" value="1"/>
</dbReference>
<proteinExistence type="predicted"/>
<dbReference type="InterPro" id="IPR017927">
    <property type="entry name" value="FAD-bd_FR_type"/>
</dbReference>
<dbReference type="InterPro" id="IPR039261">
    <property type="entry name" value="FNR_nucleotide-bd"/>
</dbReference>
<dbReference type="Pfam" id="PF00970">
    <property type="entry name" value="FAD_binding_6"/>
    <property type="match status" value="1"/>
</dbReference>
<keyword evidence="2" id="KW-0285">Flavoprotein</keyword>
<dbReference type="SUPFAM" id="SSF63380">
    <property type="entry name" value="Riboflavin synthase domain-like"/>
    <property type="match status" value="1"/>
</dbReference>
<keyword evidence="7" id="KW-1185">Reference proteome</keyword>
<dbReference type="Proteomes" id="UP001165060">
    <property type="component" value="Unassembled WGS sequence"/>
</dbReference>
<organism evidence="6 7">
    <name type="scientific">Tetraparma gracilis</name>
    <dbReference type="NCBI Taxonomy" id="2962635"/>
    <lineage>
        <taxon>Eukaryota</taxon>
        <taxon>Sar</taxon>
        <taxon>Stramenopiles</taxon>
        <taxon>Ochrophyta</taxon>
        <taxon>Bolidophyceae</taxon>
        <taxon>Parmales</taxon>
        <taxon>Triparmaceae</taxon>
        <taxon>Tetraparma</taxon>
    </lineage>
</organism>
<sequence>MHPLSQSPHTVISATHMTPSLVRVTISLPAPDQSLSSLNFDLGLGDFVRLSTPHTKYLKARAYSPTSAPSREGSFDITVKVYPDGVMSRAIGALKPGDTVNVLGPLPVPWLTKKRSLAHTHAGFLAMGIGITEILQLARSELCDPLIQTATLLWVVRGAEDCEWCYGELEEIAKGSGGRFQWAVHMTRDKGRPTADSLREAFKSGAAETAVLCVGTKQMMSSGYTMFAAAGFKKKLLRFGFRSPLGRRSSPMVADNKKRPINSV</sequence>
<comment type="cofactor">
    <cofactor evidence="1">
        <name>FAD</name>
        <dbReference type="ChEBI" id="CHEBI:57692"/>
    </cofactor>
</comment>
<dbReference type="Pfam" id="PF08030">
    <property type="entry name" value="NAD_binding_6"/>
    <property type="match status" value="1"/>
</dbReference>
<comment type="caution">
    <text evidence="6">The sequence shown here is derived from an EMBL/GenBank/DDBJ whole genome shotgun (WGS) entry which is preliminary data.</text>
</comment>
<dbReference type="PROSITE" id="PS51384">
    <property type="entry name" value="FAD_FR"/>
    <property type="match status" value="1"/>
</dbReference>
<gene>
    <name evidence="6" type="ORF">TeGR_g9812</name>
</gene>
<evidence type="ECO:0000256" key="1">
    <source>
        <dbReference type="ARBA" id="ARBA00001974"/>
    </source>
</evidence>
<feature type="domain" description="FAD-binding FR-type" evidence="5">
    <location>
        <begin position="4"/>
        <end position="112"/>
    </location>
</feature>
<reference evidence="6 7" key="1">
    <citation type="journal article" date="2023" name="Commun. Biol.">
        <title>Genome analysis of Parmales, the sister group of diatoms, reveals the evolutionary specialization of diatoms from phago-mixotrophs to photoautotrophs.</title>
        <authorList>
            <person name="Ban H."/>
            <person name="Sato S."/>
            <person name="Yoshikawa S."/>
            <person name="Yamada K."/>
            <person name="Nakamura Y."/>
            <person name="Ichinomiya M."/>
            <person name="Sato N."/>
            <person name="Blanc-Mathieu R."/>
            <person name="Endo H."/>
            <person name="Kuwata A."/>
            <person name="Ogata H."/>
        </authorList>
    </citation>
    <scope>NUCLEOTIDE SEQUENCE [LARGE SCALE GENOMIC DNA]</scope>
</reference>
<evidence type="ECO:0000313" key="7">
    <source>
        <dbReference type="Proteomes" id="UP001165060"/>
    </source>
</evidence>
<dbReference type="InterPro" id="IPR001834">
    <property type="entry name" value="CBR-like"/>
</dbReference>
<dbReference type="SUPFAM" id="SSF52343">
    <property type="entry name" value="Ferredoxin reductase-like, C-terminal NADP-linked domain"/>
    <property type="match status" value="1"/>
</dbReference>
<dbReference type="InterPro" id="IPR017938">
    <property type="entry name" value="Riboflavin_synthase-like_b-brl"/>
</dbReference>
<dbReference type="InterPro" id="IPR013121">
    <property type="entry name" value="Fe_red_NAD-bd_6"/>
</dbReference>
<dbReference type="Gene3D" id="2.40.30.10">
    <property type="entry name" value="Translation factors"/>
    <property type="match status" value="1"/>
</dbReference>
<protein>
    <recommendedName>
        <fullName evidence="5">FAD-binding FR-type domain-containing protein</fullName>
    </recommendedName>
</protein>
<name>A0ABQ6MV44_9STRA</name>
<evidence type="ECO:0000313" key="6">
    <source>
        <dbReference type="EMBL" id="GMI33104.1"/>
    </source>
</evidence>
<dbReference type="PANTHER" id="PTHR19370:SF185">
    <property type="entry name" value="NADH-CYTOCHROME B5 REDUCTASE"/>
    <property type="match status" value="1"/>
</dbReference>
<evidence type="ECO:0000256" key="2">
    <source>
        <dbReference type="ARBA" id="ARBA00022630"/>
    </source>
</evidence>
<evidence type="ECO:0000259" key="5">
    <source>
        <dbReference type="PROSITE" id="PS51384"/>
    </source>
</evidence>
<dbReference type="Gene3D" id="3.40.50.80">
    <property type="entry name" value="Nucleotide-binding domain of ferredoxin-NADP reductase (FNR) module"/>
    <property type="match status" value="1"/>
</dbReference>
<evidence type="ECO:0000256" key="3">
    <source>
        <dbReference type="ARBA" id="ARBA00022827"/>
    </source>
</evidence>
<keyword evidence="4" id="KW-0560">Oxidoreductase</keyword>
<dbReference type="EMBL" id="BRYB01003234">
    <property type="protein sequence ID" value="GMI33104.1"/>
    <property type="molecule type" value="Genomic_DNA"/>
</dbReference>